<dbReference type="Proteomes" id="UP000249542">
    <property type="component" value="Unassembled WGS sequence"/>
</dbReference>
<evidence type="ECO:0000313" key="2">
    <source>
        <dbReference type="EMBL" id="PZW42345.1"/>
    </source>
</evidence>
<keyword evidence="3" id="KW-1185">Reference proteome</keyword>
<dbReference type="GO" id="GO:0046872">
    <property type="term" value="F:metal ion binding"/>
    <property type="evidence" value="ECO:0007669"/>
    <property type="project" value="InterPro"/>
</dbReference>
<gene>
    <name evidence="2" type="ORF">LX95_00655</name>
</gene>
<organism evidence="2 3">
    <name type="scientific">Mesonia algae</name>
    <dbReference type="NCBI Taxonomy" id="213248"/>
    <lineage>
        <taxon>Bacteria</taxon>
        <taxon>Pseudomonadati</taxon>
        <taxon>Bacteroidota</taxon>
        <taxon>Flavobacteriia</taxon>
        <taxon>Flavobacteriales</taxon>
        <taxon>Flavobacteriaceae</taxon>
        <taxon>Mesonia</taxon>
    </lineage>
</organism>
<comment type="similarity">
    <text evidence="1">Belongs to the arginase family.</text>
</comment>
<reference evidence="2 3" key="1">
    <citation type="submission" date="2018-06" db="EMBL/GenBank/DDBJ databases">
        <title>Genomic Encyclopedia of Archaeal and Bacterial Type Strains, Phase II (KMG-II): from individual species to whole genera.</title>
        <authorList>
            <person name="Goeker M."/>
        </authorList>
    </citation>
    <scope>NUCLEOTIDE SEQUENCE [LARGE SCALE GENOMIC DNA]</scope>
    <source>
        <strain evidence="2 3">DSM 15361</strain>
    </source>
</reference>
<dbReference type="Gene3D" id="3.40.800.10">
    <property type="entry name" value="Ureohydrolase domain"/>
    <property type="match status" value="1"/>
</dbReference>
<dbReference type="EMBL" id="QKYV01000002">
    <property type="protein sequence ID" value="PZW42345.1"/>
    <property type="molecule type" value="Genomic_DNA"/>
</dbReference>
<evidence type="ECO:0000313" key="3">
    <source>
        <dbReference type="Proteomes" id="UP000249542"/>
    </source>
</evidence>
<name>A0A2W7IB88_9FLAO</name>
<dbReference type="InterPro" id="IPR006035">
    <property type="entry name" value="Ureohydrolase"/>
</dbReference>
<comment type="caution">
    <text evidence="2">The sequence shown here is derived from an EMBL/GenBank/DDBJ whole genome shotgun (WGS) entry which is preliminary data.</text>
</comment>
<dbReference type="RefSeq" id="WP_111540007.1">
    <property type="nucleotide sequence ID" value="NZ_QKYV01000002.1"/>
</dbReference>
<sequence>MKFFNFLTKNSAKAYINSREGETKLGESITYVSSFEDLENLSEKYVIFGIPEDIGVRANLGQPGTSKTWEPFLEAFLNIQHNQFNDNNCIVLGSLDTEALHDKATQIKEASQLGSLVSEIDLMVTHLVEKIISLDKIPVIIGGGHNNSYGNIMGTAKALDKKIHVINIDAHTDLRETNYRHSGNGFSYAKQEEYLDRYAIVGLHQNYTPQYIFDLMDNDKSISYSLFEEYLHLTTIDQLIKFKKATDFVKNSFGFELDCDAIQDFDSSARTPSGFSVNEIRSFINLAKKQHVHYLHICEADASRNPLIAKALSYFVSDFIRTENN</sequence>
<dbReference type="AlphaFoldDB" id="A0A2W7IB88"/>
<dbReference type="GO" id="GO:0016813">
    <property type="term" value="F:hydrolase activity, acting on carbon-nitrogen (but not peptide) bonds, in linear amidines"/>
    <property type="evidence" value="ECO:0007669"/>
    <property type="project" value="UniProtKB-ARBA"/>
</dbReference>
<dbReference type="CDD" id="cd09988">
    <property type="entry name" value="Formimidoylglutamase"/>
    <property type="match status" value="1"/>
</dbReference>
<proteinExistence type="inferred from homology"/>
<dbReference type="InterPro" id="IPR023696">
    <property type="entry name" value="Ureohydrolase_dom_sf"/>
</dbReference>
<protein>
    <submittedName>
        <fullName evidence="2">Formiminoglutamase</fullName>
    </submittedName>
</protein>
<accession>A0A2W7IB88</accession>
<evidence type="ECO:0000256" key="1">
    <source>
        <dbReference type="PROSITE-ProRule" id="PRU00742"/>
    </source>
</evidence>
<dbReference type="Pfam" id="PF00491">
    <property type="entry name" value="Arginase"/>
    <property type="match status" value="1"/>
</dbReference>
<dbReference type="SUPFAM" id="SSF52768">
    <property type="entry name" value="Arginase/deacetylase"/>
    <property type="match status" value="1"/>
</dbReference>
<dbReference type="PROSITE" id="PS51409">
    <property type="entry name" value="ARGINASE_2"/>
    <property type="match status" value="1"/>
</dbReference>